<proteinExistence type="predicted"/>
<protein>
    <submittedName>
        <fullName evidence="1">Uncharacterized protein</fullName>
    </submittedName>
</protein>
<evidence type="ECO:0000313" key="1">
    <source>
        <dbReference type="EMBL" id="NJB69842.1"/>
    </source>
</evidence>
<gene>
    <name evidence="1" type="ORF">GGR42_000304</name>
</gene>
<name>A0A846QTK4_9FLAO</name>
<dbReference type="AlphaFoldDB" id="A0A846QTK4"/>
<comment type="caution">
    <text evidence="1">The sequence shown here is derived from an EMBL/GenBank/DDBJ whole genome shotgun (WGS) entry which is preliminary data.</text>
</comment>
<dbReference type="Proteomes" id="UP000590442">
    <property type="component" value="Unassembled WGS sequence"/>
</dbReference>
<organism evidence="1 2">
    <name type="scientific">Saonia flava</name>
    <dbReference type="NCBI Taxonomy" id="523696"/>
    <lineage>
        <taxon>Bacteria</taxon>
        <taxon>Pseudomonadati</taxon>
        <taxon>Bacteroidota</taxon>
        <taxon>Flavobacteriia</taxon>
        <taxon>Flavobacteriales</taxon>
        <taxon>Flavobacteriaceae</taxon>
        <taxon>Saonia</taxon>
    </lineage>
</organism>
<sequence>MDKNDLSAKAHSVIVKKLAFPNKNKGGMPKDTPKFLTLNTIDFDKLGIAQFLSKFRYFVIQNKLA</sequence>
<accession>A0A846QTK4</accession>
<reference evidence="1 2" key="1">
    <citation type="submission" date="2020-03" db="EMBL/GenBank/DDBJ databases">
        <title>Genomic Encyclopedia of Type Strains, Phase IV (KMG-IV): sequencing the most valuable type-strain genomes for metagenomic binning, comparative biology and taxonomic classification.</title>
        <authorList>
            <person name="Goeker M."/>
        </authorList>
    </citation>
    <scope>NUCLEOTIDE SEQUENCE [LARGE SCALE GENOMIC DNA]</scope>
    <source>
        <strain evidence="1 2">DSM 29762</strain>
    </source>
</reference>
<keyword evidence="2" id="KW-1185">Reference proteome</keyword>
<dbReference type="EMBL" id="JAATJJ010000001">
    <property type="protein sequence ID" value="NJB69842.1"/>
    <property type="molecule type" value="Genomic_DNA"/>
</dbReference>
<dbReference type="RefSeq" id="WP_167960151.1">
    <property type="nucleotide sequence ID" value="NZ_JAATJJ010000001.1"/>
</dbReference>
<evidence type="ECO:0000313" key="2">
    <source>
        <dbReference type="Proteomes" id="UP000590442"/>
    </source>
</evidence>